<dbReference type="GO" id="GO:0015074">
    <property type="term" value="P:DNA integration"/>
    <property type="evidence" value="ECO:0007669"/>
    <property type="project" value="InterPro"/>
</dbReference>
<keyword evidence="5" id="KW-0233">DNA recombination</keyword>
<dbReference type="InterPro" id="IPR043128">
    <property type="entry name" value="Rev_trsase/Diguanyl_cyclase"/>
</dbReference>
<proteinExistence type="predicted"/>
<evidence type="ECO:0000256" key="3">
    <source>
        <dbReference type="ARBA" id="ARBA00022722"/>
    </source>
</evidence>
<dbReference type="PANTHER" id="PTHR37984:SF5">
    <property type="entry name" value="PROTEIN NYNRIN-LIKE"/>
    <property type="match status" value="1"/>
</dbReference>
<dbReference type="CDD" id="cd09279">
    <property type="entry name" value="RNase_HI_like"/>
    <property type="match status" value="1"/>
</dbReference>
<evidence type="ECO:0000256" key="5">
    <source>
        <dbReference type="ARBA" id="ARBA00023172"/>
    </source>
</evidence>
<feature type="compositionally biased region" description="Pro residues" evidence="6">
    <location>
        <begin position="281"/>
        <end position="293"/>
    </location>
</feature>
<keyword evidence="1" id="KW-0808">Transferase</keyword>
<dbReference type="InterPro" id="IPR005162">
    <property type="entry name" value="Retrotrans_gag_dom"/>
</dbReference>
<evidence type="ECO:0000313" key="9">
    <source>
        <dbReference type="EMBL" id="GKV27231.1"/>
    </source>
</evidence>
<keyword evidence="3" id="KW-0540">Nuclease</keyword>
<dbReference type="Gene3D" id="3.30.70.270">
    <property type="match status" value="2"/>
</dbReference>
<feature type="compositionally biased region" description="Polar residues" evidence="6">
    <location>
        <begin position="45"/>
        <end position="80"/>
    </location>
</feature>
<dbReference type="GO" id="GO:0003676">
    <property type="term" value="F:nucleic acid binding"/>
    <property type="evidence" value="ECO:0007669"/>
    <property type="project" value="InterPro"/>
</dbReference>
<feature type="domain" description="RNase H type-1" evidence="7">
    <location>
        <begin position="1074"/>
        <end position="1203"/>
    </location>
</feature>
<dbReference type="Pfam" id="PF17921">
    <property type="entry name" value="Integrase_H2C2"/>
    <property type="match status" value="1"/>
</dbReference>
<keyword evidence="4" id="KW-0255">Endonuclease</keyword>
<dbReference type="InterPro" id="IPR041588">
    <property type="entry name" value="Integrase_H2C2"/>
</dbReference>
<keyword evidence="2" id="KW-0548">Nucleotidyltransferase</keyword>
<sequence length="1497" mass="168041">MANARSTHHRSPQQGHGRDQFLSGNSTPHPVSPPPAQHQHIEGTGENNPNSVGIPNDPIATQLNAMQQSSQPTALRTNGARQPKSPNPGSFETYDGTKDPDNHLHAFYSVMQAQNASDALMCKIFPSTLRGNAWTWYYSLLPNSISSYAKLAASFATKFSSRRLIKKTTSELMRVAQREGESLKNYMNRFNDAVLEIGSFSQAVGLAALTQGLKHERFRDSLIKHAPSTFDETNERSWKFIQAEEYALSGKPAPSKEVRPLIWRDEGQNKKRFKSTQYQGPFPPKLDRPPVPTPPPMAKQVAWTPFNLQDQSRYCDFHQDHWHTTEECNSLKSELEGLVRKGLLSEYVSNKDQLKFVWEQGRPQSSRDANNRIEVGYQQAPPPLPPPSRIIHMITGGLEAGGTSLKQQKLYVREVKHPNRAQKRKFDETDWKNQPITFSFVDFDGVVTPHNDPLVTSVMVNNCEVQRVLVDTESAPNIMYYHCFESLGLDPAFLQKYDSPIYGFNNQPVPVEGILKLNIAFGSGQTYVTPSVQFLVVKMASSFNIVIGRPTLTEIRAVVSPSHLCMKFPTPTGLATLRGNQEIARHCYMTSVSRPQKDKQVANPEPTQPEVPTTQQVMGVELLDNRPEGEARATLAKQVEKVQLDDNDPTKETKIGTKLSSKDRAELIDFLKSNRDVFAWTSADMPGIPTSVAVHKLSTHPLKKPVAQKRRLFGGERLETIKSEVQKLLQVGFVRRVDYCKWVANPVLVKKSNGQWRMCVDYTNLNDACPKDCHPLPSINRLVEAAFGNERLSLLDTYSGYHQVHLALEDEVKTSFYASDEIYCYVMMPFGLKNAGATYQKMVTIVFRAQIGRNLEVYVDDIMVKSLKAEDHLTNLEETFNNLRTHRMRLNPAKCVFGVESDKFLGFMVSRRGIEVNPEKIKAIDEMKPPKSIKDMQRLAGRIAALHRFVSKSVEKCLLFFKILRSVAHKDEAGKSKKFEWTLECQTTFNDLKSYLGSPPLLTKAEEGKLLYLYLGVADAAILQKPECSGRLIKWAVELGEFQITFNQRSSIRAQALADFVVECTSTPEPTNSEAELWTLYVDGSSNSRGSRAGAVLMGPGSFRSEHALKFNFEATNNMAEYEALLLGLRLAAELKVRSLQVYSDSQLIVNQVNSTCEVTDPTPVKYLAVVLKLKSQFERFQLTKISRSDNGHADSLSKLASYCSSGLRGDELRKKASRYTLVDGTLYKRSYSLPLLRCLTPYEAEYALCEVHEGVYGSHVGARTLAHKVLRQGYYWPHMQEDAKKHVQKCPKCLFFAHLTHQPAEELTTLVVPWPFAQWGIDLLGPFVKGTGGVTHLVVAINYFTKWVEARPLSSLTSRKIEDFVFSSVICRYGIPNQVVADNGPQFNCTSFKDFCSSYGIKLVFTSIYHPEANGMVESVNKAILEGIKPRLDQVKAKWADELNNILWAYRTTSRIATGESDLAPLELVTSSSERHDSPASKLAPASLRPTGKAHM</sequence>
<dbReference type="Gene3D" id="3.30.420.10">
    <property type="entry name" value="Ribonuclease H-like superfamily/Ribonuclease H"/>
    <property type="match status" value="2"/>
</dbReference>
<keyword evidence="10" id="KW-1185">Reference proteome</keyword>
<dbReference type="SUPFAM" id="SSF56672">
    <property type="entry name" value="DNA/RNA polymerases"/>
    <property type="match status" value="1"/>
</dbReference>
<gene>
    <name evidence="9" type="ORF">SLEP1_g36424</name>
</gene>
<evidence type="ECO:0000256" key="4">
    <source>
        <dbReference type="ARBA" id="ARBA00022759"/>
    </source>
</evidence>
<dbReference type="InterPro" id="IPR000477">
    <property type="entry name" value="RT_dom"/>
</dbReference>
<dbReference type="GO" id="GO:0006310">
    <property type="term" value="P:DNA recombination"/>
    <property type="evidence" value="ECO:0007669"/>
    <property type="project" value="UniProtKB-KW"/>
</dbReference>
<dbReference type="Pfam" id="PF00665">
    <property type="entry name" value="rve"/>
    <property type="match status" value="1"/>
</dbReference>
<evidence type="ECO:0000256" key="2">
    <source>
        <dbReference type="ARBA" id="ARBA00022695"/>
    </source>
</evidence>
<dbReference type="Pfam" id="PF13456">
    <property type="entry name" value="RVT_3"/>
    <property type="match status" value="1"/>
</dbReference>
<dbReference type="InterPro" id="IPR036397">
    <property type="entry name" value="RNaseH_sf"/>
</dbReference>
<dbReference type="EMBL" id="BPVZ01000074">
    <property type="protein sequence ID" value="GKV27231.1"/>
    <property type="molecule type" value="Genomic_DNA"/>
</dbReference>
<dbReference type="Pfam" id="PF00078">
    <property type="entry name" value="RVT_1"/>
    <property type="match status" value="1"/>
</dbReference>
<dbReference type="Gene3D" id="2.40.70.10">
    <property type="entry name" value="Acid Proteases"/>
    <property type="match status" value="1"/>
</dbReference>
<dbReference type="PROSITE" id="PS50879">
    <property type="entry name" value="RNASE_H_1"/>
    <property type="match status" value="1"/>
</dbReference>
<evidence type="ECO:0000259" key="8">
    <source>
        <dbReference type="PROSITE" id="PS50994"/>
    </source>
</evidence>
<feature type="region of interest" description="Disordered" evidence="6">
    <location>
        <begin position="1"/>
        <end position="98"/>
    </location>
</feature>
<name>A0AAV5KRE9_9ROSI</name>
<evidence type="ECO:0000256" key="1">
    <source>
        <dbReference type="ARBA" id="ARBA00022679"/>
    </source>
</evidence>
<feature type="region of interest" description="Disordered" evidence="6">
    <location>
        <begin position="270"/>
        <end position="293"/>
    </location>
</feature>
<dbReference type="Gene3D" id="3.10.10.10">
    <property type="entry name" value="HIV Type 1 Reverse Transcriptase, subunit A, domain 1"/>
    <property type="match status" value="1"/>
</dbReference>
<dbReference type="InterPro" id="IPR050951">
    <property type="entry name" value="Retrovirus_Pol_polyprotein"/>
</dbReference>
<dbReference type="SUPFAM" id="SSF53098">
    <property type="entry name" value="Ribonuclease H-like"/>
    <property type="match status" value="2"/>
</dbReference>
<accession>A0AAV5KRE9</accession>
<dbReference type="Gene3D" id="1.10.340.70">
    <property type="match status" value="1"/>
</dbReference>
<comment type="caution">
    <text evidence="9">The sequence shown here is derived from an EMBL/GenBank/DDBJ whole genome shotgun (WGS) entry which is preliminary data.</text>
</comment>
<dbReference type="InterPro" id="IPR012337">
    <property type="entry name" value="RNaseH-like_sf"/>
</dbReference>
<dbReference type="InterPro" id="IPR043502">
    <property type="entry name" value="DNA/RNA_pol_sf"/>
</dbReference>
<protein>
    <submittedName>
        <fullName evidence="9">Uncharacterized protein</fullName>
    </submittedName>
</protein>
<dbReference type="InterPro" id="IPR002156">
    <property type="entry name" value="RNaseH_domain"/>
</dbReference>
<dbReference type="Proteomes" id="UP001054252">
    <property type="component" value="Unassembled WGS sequence"/>
</dbReference>
<feature type="domain" description="Integrase catalytic" evidence="8">
    <location>
        <begin position="1312"/>
        <end position="1474"/>
    </location>
</feature>
<evidence type="ECO:0000313" key="10">
    <source>
        <dbReference type="Proteomes" id="UP001054252"/>
    </source>
</evidence>
<evidence type="ECO:0000256" key="6">
    <source>
        <dbReference type="SAM" id="MobiDB-lite"/>
    </source>
</evidence>
<dbReference type="CDD" id="cd01647">
    <property type="entry name" value="RT_LTR"/>
    <property type="match status" value="1"/>
</dbReference>
<dbReference type="PANTHER" id="PTHR37984">
    <property type="entry name" value="PROTEIN CBG26694"/>
    <property type="match status" value="1"/>
</dbReference>
<dbReference type="GO" id="GO:0004523">
    <property type="term" value="F:RNA-DNA hybrid ribonuclease activity"/>
    <property type="evidence" value="ECO:0007669"/>
    <property type="project" value="InterPro"/>
</dbReference>
<feature type="region of interest" description="Disordered" evidence="6">
    <location>
        <begin position="1470"/>
        <end position="1497"/>
    </location>
</feature>
<dbReference type="InterPro" id="IPR001584">
    <property type="entry name" value="Integrase_cat-core"/>
</dbReference>
<evidence type="ECO:0000259" key="7">
    <source>
        <dbReference type="PROSITE" id="PS50879"/>
    </source>
</evidence>
<feature type="compositionally biased region" description="Basic residues" evidence="6">
    <location>
        <begin position="1"/>
        <end position="11"/>
    </location>
</feature>
<keyword evidence="4" id="KW-0378">Hydrolase</keyword>
<dbReference type="Pfam" id="PF03732">
    <property type="entry name" value="Retrotrans_gag"/>
    <property type="match status" value="1"/>
</dbReference>
<dbReference type="InterPro" id="IPR021109">
    <property type="entry name" value="Peptidase_aspartic_dom_sf"/>
</dbReference>
<dbReference type="GO" id="GO:0016779">
    <property type="term" value="F:nucleotidyltransferase activity"/>
    <property type="evidence" value="ECO:0007669"/>
    <property type="project" value="UniProtKB-KW"/>
</dbReference>
<dbReference type="CDD" id="cd00303">
    <property type="entry name" value="retropepsin_like"/>
    <property type="match status" value="1"/>
</dbReference>
<reference evidence="9 10" key="1">
    <citation type="journal article" date="2021" name="Commun. Biol.">
        <title>The genome of Shorea leprosula (Dipterocarpaceae) highlights the ecological relevance of drought in aseasonal tropical rainforests.</title>
        <authorList>
            <person name="Ng K.K.S."/>
            <person name="Kobayashi M.J."/>
            <person name="Fawcett J.A."/>
            <person name="Hatakeyama M."/>
            <person name="Paape T."/>
            <person name="Ng C.H."/>
            <person name="Ang C.C."/>
            <person name="Tnah L.H."/>
            <person name="Lee C.T."/>
            <person name="Nishiyama T."/>
            <person name="Sese J."/>
            <person name="O'Brien M.J."/>
            <person name="Copetti D."/>
            <person name="Mohd Noor M.I."/>
            <person name="Ong R.C."/>
            <person name="Putra M."/>
            <person name="Sireger I.Z."/>
            <person name="Indrioko S."/>
            <person name="Kosugi Y."/>
            <person name="Izuno A."/>
            <person name="Isagi Y."/>
            <person name="Lee S.L."/>
            <person name="Shimizu K.K."/>
        </authorList>
    </citation>
    <scope>NUCLEOTIDE SEQUENCE [LARGE SCALE GENOMIC DNA]</scope>
    <source>
        <strain evidence="9">214</strain>
    </source>
</reference>
<dbReference type="PROSITE" id="PS50994">
    <property type="entry name" value="INTEGRASE"/>
    <property type="match status" value="1"/>
</dbReference>
<organism evidence="9 10">
    <name type="scientific">Rubroshorea leprosula</name>
    <dbReference type="NCBI Taxonomy" id="152421"/>
    <lineage>
        <taxon>Eukaryota</taxon>
        <taxon>Viridiplantae</taxon>
        <taxon>Streptophyta</taxon>
        <taxon>Embryophyta</taxon>
        <taxon>Tracheophyta</taxon>
        <taxon>Spermatophyta</taxon>
        <taxon>Magnoliopsida</taxon>
        <taxon>eudicotyledons</taxon>
        <taxon>Gunneridae</taxon>
        <taxon>Pentapetalae</taxon>
        <taxon>rosids</taxon>
        <taxon>malvids</taxon>
        <taxon>Malvales</taxon>
        <taxon>Dipterocarpaceae</taxon>
        <taxon>Rubroshorea</taxon>
    </lineage>
</organism>